<name>A0A076ELS2_RHOOP</name>
<dbReference type="eggNOG" id="COG0346">
    <property type="taxonomic scope" value="Bacteria"/>
</dbReference>
<dbReference type="Pfam" id="PF18029">
    <property type="entry name" value="Glyoxalase_6"/>
    <property type="match status" value="1"/>
</dbReference>
<gene>
    <name evidence="2" type="ORF">EP51_06840</name>
</gene>
<dbReference type="InterPro" id="IPR041581">
    <property type="entry name" value="Glyoxalase_6"/>
</dbReference>
<evidence type="ECO:0000313" key="3">
    <source>
        <dbReference type="Proteomes" id="UP000028488"/>
    </source>
</evidence>
<dbReference type="Gene3D" id="3.10.180.10">
    <property type="entry name" value="2,3-Dihydroxybiphenyl 1,2-Dioxygenase, domain 1"/>
    <property type="match status" value="1"/>
</dbReference>
<dbReference type="InterPro" id="IPR029068">
    <property type="entry name" value="Glyas_Bleomycin-R_OHBP_Dase"/>
</dbReference>
<evidence type="ECO:0000259" key="1">
    <source>
        <dbReference type="Pfam" id="PF18029"/>
    </source>
</evidence>
<feature type="domain" description="Glyoxalase-like" evidence="1">
    <location>
        <begin position="8"/>
        <end position="116"/>
    </location>
</feature>
<protein>
    <recommendedName>
        <fullName evidence="1">Glyoxalase-like domain-containing protein</fullName>
    </recommendedName>
</protein>
<evidence type="ECO:0000313" key="2">
    <source>
        <dbReference type="EMBL" id="AII04319.1"/>
    </source>
</evidence>
<accession>A0A076ELS2</accession>
<dbReference type="EMBL" id="CP008947">
    <property type="protein sequence ID" value="AII04319.1"/>
    <property type="molecule type" value="Genomic_DNA"/>
</dbReference>
<sequence>MTSRIIAIAVDCRDAESLARFWCDALGYPSTRRWKDSYGLEYVESKAPGSPSLVFQPVDDPKPGKNRLHLDIAPSSGSRDEEVRRLLSLGARLLSDDPNVPWVVLADPEGNEFCVLPERGADDGTAT</sequence>
<dbReference type="SUPFAM" id="SSF54593">
    <property type="entry name" value="Glyoxalase/Bleomycin resistance protein/Dihydroxybiphenyl dioxygenase"/>
    <property type="match status" value="1"/>
</dbReference>
<dbReference type="RefSeq" id="WP_037232458.1">
    <property type="nucleotide sequence ID" value="NZ_CP008947.1"/>
</dbReference>
<dbReference type="PANTHER" id="PTHR35908">
    <property type="entry name" value="HYPOTHETICAL FUSION PROTEIN"/>
    <property type="match status" value="1"/>
</dbReference>
<dbReference type="CDD" id="cd06587">
    <property type="entry name" value="VOC"/>
    <property type="match status" value="1"/>
</dbReference>
<reference evidence="2 3" key="1">
    <citation type="submission" date="2014-07" db="EMBL/GenBank/DDBJ databases">
        <title>Genome Sequence of Rhodococcus opacus Strain R7, a Biodegrader of Mono- and Polycyclic Aromatic Hydrocarbons.</title>
        <authorList>
            <person name="Di Gennaro P."/>
            <person name="Zampolli J."/>
            <person name="Presti I."/>
            <person name="Cappelletti M."/>
            <person name="D'Ursi P."/>
            <person name="Orro A."/>
            <person name="Mezzelani A."/>
            <person name="Milanesi L."/>
        </authorList>
    </citation>
    <scope>NUCLEOTIDE SEQUENCE [LARGE SCALE GENOMIC DNA]</scope>
    <source>
        <strain evidence="2 3">R7</strain>
    </source>
</reference>
<proteinExistence type="predicted"/>
<dbReference type="PANTHER" id="PTHR35908:SF1">
    <property type="entry name" value="CONSERVED PROTEIN"/>
    <property type="match status" value="1"/>
</dbReference>
<dbReference type="AlphaFoldDB" id="A0A076ELS2"/>
<dbReference type="Proteomes" id="UP000028488">
    <property type="component" value="Chromosome"/>
</dbReference>
<organism evidence="2 3">
    <name type="scientific">Rhodococcus opacus</name>
    <name type="common">Nocardia opaca</name>
    <dbReference type="NCBI Taxonomy" id="37919"/>
    <lineage>
        <taxon>Bacteria</taxon>
        <taxon>Bacillati</taxon>
        <taxon>Actinomycetota</taxon>
        <taxon>Actinomycetes</taxon>
        <taxon>Mycobacteriales</taxon>
        <taxon>Nocardiaceae</taxon>
        <taxon>Rhodococcus</taxon>
    </lineage>
</organism>